<reference evidence="4 5" key="1">
    <citation type="submission" date="2024-10" db="EMBL/GenBank/DDBJ databases">
        <title>The Natural Products Discovery Center: Release of the First 8490 Sequenced Strains for Exploring Actinobacteria Biosynthetic Diversity.</title>
        <authorList>
            <person name="Kalkreuter E."/>
            <person name="Kautsar S.A."/>
            <person name="Yang D."/>
            <person name="Bader C.D."/>
            <person name="Teijaro C.N."/>
            <person name="Fluegel L."/>
            <person name="Davis C.M."/>
            <person name="Simpson J.R."/>
            <person name="Lauterbach L."/>
            <person name="Steele A.D."/>
            <person name="Gui C."/>
            <person name="Meng S."/>
            <person name="Li G."/>
            <person name="Viehrig K."/>
            <person name="Ye F."/>
            <person name="Su P."/>
            <person name="Kiefer A.F."/>
            <person name="Nichols A."/>
            <person name="Cepeda A.J."/>
            <person name="Yan W."/>
            <person name="Fan B."/>
            <person name="Jiang Y."/>
            <person name="Adhikari A."/>
            <person name="Zheng C.-J."/>
            <person name="Schuster L."/>
            <person name="Cowan T.M."/>
            <person name="Smanski M.J."/>
            <person name="Chevrette M.G."/>
            <person name="De Carvalho L.P.S."/>
            <person name="Shen B."/>
        </authorList>
    </citation>
    <scope>NUCLEOTIDE SEQUENCE [LARGE SCALE GENOMIC DNA]</scope>
    <source>
        <strain evidence="4 5">NPDC000087</strain>
    </source>
</reference>
<evidence type="ECO:0000313" key="4">
    <source>
        <dbReference type="EMBL" id="MFF5297577.1"/>
    </source>
</evidence>
<name>A0ABW6WWE3_9ACTN</name>
<sequence>MKIVVIGGTGQIGRKLIPILTAAGHEASAASPSTGVDTVTGEGLAEALAGAQVVVDVTNAPAWGDDEVLQFFTTSTGNLLEAGRAAGAGHHVALTIVGADRNPGSGYQRAKVAQENLIIASGRPYTILRATQFYSFLETIADGATVDGVVHSPVGAFQPVSEDNVAETLAEIALAPPVDGIIDLAGPEKEPMAQFLRRFLDATYDRRKVVEDPQARYFGGVMTDTSLVPTGDHPTRTGAMTFPEWLSRPEGAR</sequence>
<evidence type="ECO:0000313" key="5">
    <source>
        <dbReference type="Proteomes" id="UP001602245"/>
    </source>
</evidence>
<proteinExistence type="predicted"/>
<dbReference type="RefSeq" id="WP_020513929.1">
    <property type="nucleotide sequence ID" value="NZ_JBIAZU010000012.1"/>
</dbReference>
<dbReference type="Pfam" id="PF13460">
    <property type="entry name" value="NAD_binding_10"/>
    <property type="match status" value="1"/>
</dbReference>
<dbReference type="PANTHER" id="PTHR42748:SF3">
    <property type="entry name" value="BLL4366 PROTEIN"/>
    <property type="match status" value="1"/>
</dbReference>
<accession>A0ABW6WWE3</accession>
<feature type="region of interest" description="Disordered" evidence="2">
    <location>
        <begin position="228"/>
        <end position="253"/>
    </location>
</feature>
<feature type="domain" description="NAD(P)-binding" evidence="3">
    <location>
        <begin position="7"/>
        <end position="174"/>
    </location>
</feature>
<dbReference type="InterPro" id="IPR036291">
    <property type="entry name" value="NAD(P)-bd_dom_sf"/>
</dbReference>
<keyword evidence="5" id="KW-1185">Reference proteome</keyword>
<dbReference type="InterPro" id="IPR016040">
    <property type="entry name" value="NAD(P)-bd_dom"/>
</dbReference>
<evidence type="ECO:0000259" key="3">
    <source>
        <dbReference type="Pfam" id="PF13460"/>
    </source>
</evidence>
<keyword evidence="1" id="KW-0521">NADP</keyword>
<dbReference type="PANTHER" id="PTHR42748">
    <property type="entry name" value="NITROGEN METABOLITE REPRESSION PROTEIN NMRA FAMILY MEMBER"/>
    <property type="match status" value="1"/>
</dbReference>
<dbReference type="Proteomes" id="UP001602245">
    <property type="component" value="Unassembled WGS sequence"/>
</dbReference>
<comment type="caution">
    <text evidence="4">The sequence shown here is derived from an EMBL/GenBank/DDBJ whole genome shotgun (WGS) entry which is preliminary data.</text>
</comment>
<evidence type="ECO:0000256" key="1">
    <source>
        <dbReference type="ARBA" id="ARBA00022857"/>
    </source>
</evidence>
<dbReference type="Gene3D" id="3.40.50.720">
    <property type="entry name" value="NAD(P)-binding Rossmann-like Domain"/>
    <property type="match status" value="1"/>
</dbReference>
<protein>
    <submittedName>
        <fullName evidence="4">SDR family oxidoreductase</fullName>
    </submittedName>
</protein>
<evidence type="ECO:0000256" key="2">
    <source>
        <dbReference type="SAM" id="MobiDB-lite"/>
    </source>
</evidence>
<dbReference type="SUPFAM" id="SSF51735">
    <property type="entry name" value="NAD(P)-binding Rossmann-fold domains"/>
    <property type="match status" value="1"/>
</dbReference>
<dbReference type="InterPro" id="IPR051164">
    <property type="entry name" value="NmrA-like_oxidored"/>
</dbReference>
<gene>
    <name evidence="4" type="ORF">ACFY35_49790</name>
</gene>
<dbReference type="EMBL" id="JBIAZU010000012">
    <property type="protein sequence ID" value="MFF5297577.1"/>
    <property type="molecule type" value="Genomic_DNA"/>
</dbReference>
<organism evidence="4 5">
    <name type="scientific">Paractinoplanes globisporus</name>
    <dbReference type="NCBI Taxonomy" id="113565"/>
    <lineage>
        <taxon>Bacteria</taxon>
        <taxon>Bacillati</taxon>
        <taxon>Actinomycetota</taxon>
        <taxon>Actinomycetes</taxon>
        <taxon>Micromonosporales</taxon>
        <taxon>Micromonosporaceae</taxon>
        <taxon>Paractinoplanes</taxon>
    </lineage>
</organism>